<dbReference type="AlphaFoldDB" id="A0AAN4Z701"/>
<gene>
    <name evidence="2" type="ORF">PMAYCL1PPCAC_03283</name>
</gene>
<dbReference type="InterPro" id="IPR003609">
    <property type="entry name" value="Pan_app"/>
</dbReference>
<feature type="domain" description="Apple" evidence="1">
    <location>
        <begin position="71"/>
        <end position="110"/>
    </location>
</feature>
<keyword evidence="3" id="KW-1185">Reference proteome</keyword>
<evidence type="ECO:0000259" key="1">
    <source>
        <dbReference type="Pfam" id="PF00024"/>
    </source>
</evidence>
<protein>
    <recommendedName>
        <fullName evidence="1">Apple domain-containing protein</fullName>
    </recommendedName>
</protein>
<evidence type="ECO:0000313" key="2">
    <source>
        <dbReference type="EMBL" id="GMR33088.1"/>
    </source>
</evidence>
<comment type="caution">
    <text evidence="2">The sequence shown here is derived from an EMBL/GenBank/DDBJ whole genome shotgun (WGS) entry which is preliminary data.</text>
</comment>
<dbReference type="Proteomes" id="UP001328107">
    <property type="component" value="Unassembled WGS sequence"/>
</dbReference>
<reference evidence="3" key="1">
    <citation type="submission" date="2022-10" db="EMBL/GenBank/DDBJ databases">
        <title>Genome assembly of Pristionchus species.</title>
        <authorList>
            <person name="Yoshida K."/>
            <person name="Sommer R.J."/>
        </authorList>
    </citation>
    <scope>NUCLEOTIDE SEQUENCE [LARGE SCALE GENOMIC DNA]</scope>
    <source>
        <strain evidence="3">RS5460</strain>
    </source>
</reference>
<organism evidence="2 3">
    <name type="scientific">Pristionchus mayeri</name>
    <dbReference type="NCBI Taxonomy" id="1317129"/>
    <lineage>
        <taxon>Eukaryota</taxon>
        <taxon>Metazoa</taxon>
        <taxon>Ecdysozoa</taxon>
        <taxon>Nematoda</taxon>
        <taxon>Chromadorea</taxon>
        <taxon>Rhabditida</taxon>
        <taxon>Rhabditina</taxon>
        <taxon>Diplogasteromorpha</taxon>
        <taxon>Diplogasteroidea</taxon>
        <taxon>Neodiplogasteridae</taxon>
        <taxon>Pristionchus</taxon>
    </lineage>
</organism>
<evidence type="ECO:0000313" key="3">
    <source>
        <dbReference type="Proteomes" id="UP001328107"/>
    </source>
</evidence>
<proteinExistence type="predicted"/>
<feature type="non-terminal residue" evidence="2">
    <location>
        <position position="128"/>
    </location>
</feature>
<dbReference type="Pfam" id="PF00024">
    <property type="entry name" value="PAN_1"/>
    <property type="match status" value="1"/>
</dbReference>
<sequence length="128" mass="14132">MQNARETCMCARSFICEQWIVRYPSKKPTSFRGMRPAICTVLIISLALSVSNSEWSFVEEVRSRAALTVLEMKGTPTERACQAACANNEKCLAISYSPCTCILLGEETADKMCSEPVKVSTKQQSIPA</sequence>
<dbReference type="Gene3D" id="3.50.4.10">
    <property type="entry name" value="Hepatocyte Growth Factor"/>
    <property type="match status" value="1"/>
</dbReference>
<dbReference type="EMBL" id="BTRK01000001">
    <property type="protein sequence ID" value="GMR33088.1"/>
    <property type="molecule type" value="Genomic_DNA"/>
</dbReference>
<name>A0AAN4Z701_9BILA</name>
<accession>A0AAN4Z701</accession>